<proteinExistence type="inferred from homology"/>
<dbReference type="EMBL" id="BJWL01000290">
    <property type="protein sequence ID" value="GFS37739.1"/>
    <property type="molecule type" value="Genomic_DNA"/>
</dbReference>
<name>A0A7J0DNE4_9ERIC</name>
<dbReference type="OrthoDB" id="1927969at2759"/>
<dbReference type="Gene3D" id="3.40.50.2000">
    <property type="entry name" value="Glycogen Phosphorylase B"/>
    <property type="match status" value="1"/>
</dbReference>
<evidence type="ECO:0000313" key="5">
    <source>
        <dbReference type="Proteomes" id="UP000585474"/>
    </source>
</evidence>
<evidence type="ECO:0000313" key="4">
    <source>
        <dbReference type="EMBL" id="GFS37739.1"/>
    </source>
</evidence>
<keyword evidence="5" id="KW-1185">Reference proteome</keyword>
<evidence type="ECO:0000256" key="1">
    <source>
        <dbReference type="ARBA" id="ARBA00009995"/>
    </source>
</evidence>
<comment type="caution">
    <text evidence="4">The sequence shown here is derived from an EMBL/GenBank/DDBJ whole genome shotgun (WGS) entry which is preliminary data.</text>
</comment>
<evidence type="ECO:0000256" key="2">
    <source>
        <dbReference type="ARBA" id="ARBA00022679"/>
    </source>
</evidence>
<comment type="similarity">
    <text evidence="1">Belongs to the UDP-glycosyltransferase family.</text>
</comment>
<dbReference type="GO" id="GO:0009813">
    <property type="term" value="P:flavonoid biosynthetic process"/>
    <property type="evidence" value="ECO:0007669"/>
    <property type="project" value="UniProtKB-KW"/>
</dbReference>
<dbReference type="GO" id="GO:0080043">
    <property type="term" value="F:quercetin 3-O-glucosyltransferase activity"/>
    <property type="evidence" value="ECO:0007669"/>
    <property type="project" value="TreeGrafter"/>
</dbReference>
<dbReference type="PANTHER" id="PTHR11926">
    <property type="entry name" value="GLUCOSYL/GLUCURONOSYL TRANSFERASES"/>
    <property type="match status" value="1"/>
</dbReference>
<reference evidence="5" key="1">
    <citation type="submission" date="2019-07" db="EMBL/GenBank/DDBJ databases">
        <title>De Novo Assembly of kiwifruit Actinidia rufa.</title>
        <authorList>
            <person name="Sugita-Konishi S."/>
            <person name="Sato K."/>
            <person name="Mori E."/>
            <person name="Abe Y."/>
            <person name="Kisaki G."/>
            <person name="Hamano K."/>
            <person name="Suezawa K."/>
            <person name="Otani M."/>
            <person name="Fukuda T."/>
            <person name="Manabe T."/>
            <person name="Gomi K."/>
            <person name="Tabuchi M."/>
            <person name="Akimitsu K."/>
            <person name="Kataoka I."/>
        </authorList>
    </citation>
    <scope>NUCLEOTIDE SEQUENCE [LARGE SCALE GENOMIC DNA]</scope>
    <source>
        <strain evidence="5">cv. Fuchu</strain>
    </source>
</reference>
<keyword evidence="3" id="KW-0284">Flavonoid biosynthesis</keyword>
<dbReference type="PANTHER" id="PTHR11926:SF1547">
    <property type="entry name" value="GLYCOSYLTRANSFERASE"/>
    <property type="match status" value="1"/>
</dbReference>
<protein>
    <submittedName>
        <fullName evidence="4">UDP-glucosyl transferase 85A3</fullName>
    </submittedName>
</protein>
<keyword evidence="2 4" id="KW-0808">Transferase</keyword>
<dbReference type="GO" id="GO:0080044">
    <property type="term" value="F:quercetin 7-O-glucosyltransferase activity"/>
    <property type="evidence" value="ECO:0007669"/>
    <property type="project" value="TreeGrafter"/>
</dbReference>
<sequence length="105" mass="12149">MMETVCEGVPVICWPFFADQQTNCRYACTDWGIGVEVGYDVKREEVEGLVREMMEGEKGKKMKMKAREWKEKAEEATDVGGSSYINFERFIKEALHIADKRNQKC</sequence>
<organism evidence="4 5">
    <name type="scientific">Actinidia rufa</name>
    <dbReference type="NCBI Taxonomy" id="165716"/>
    <lineage>
        <taxon>Eukaryota</taxon>
        <taxon>Viridiplantae</taxon>
        <taxon>Streptophyta</taxon>
        <taxon>Embryophyta</taxon>
        <taxon>Tracheophyta</taxon>
        <taxon>Spermatophyta</taxon>
        <taxon>Magnoliopsida</taxon>
        <taxon>eudicotyledons</taxon>
        <taxon>Gunneridae</taxon>
        <taxon>Pentapetalae</taxon>
        <taxon>asterids</taxon>
        <taxon>Ericales</taxon>
        <taxon>Actinidiaceae</taxon>
        <taxon>Actinidia</taxon>
    </lineage>
</organism>
<dbReference type="Proteomes" id="UP000585474">
    <property type="component" value="Unassembled WGS sequence"/>
</dbReference>
<dbReference type="InterPro" id="IPR002213">
    <property type="entry name" value="UDP_glucos_trans"/>
</dbReference>
<gene>
    <name evidence="4" type="ORF">Acr_00g0053730</name>
</gene>
<evidence type="ECO:0000256" key="3">
    <source>
        <dbReference type="ARBA" id="ARBA00023241"/>
    </source>
</evidence>
<dbReference type="AlphaFoldDB" id="A0A7J0DNE4"/>
<accession>A0A7J0DNE4</accession>
<dbReference type="FunFam" id="3.40.50.2000:FF:000796">
    <property type="entry name" value="Uncharacterized protein"/>
    <property type="match status" value="1"/>
</dbReference>
<dbReference type="Pfam" id="PF00201">
    <property type="entry name" value="UDPGT"/>
    <property type="match status" value="1"/>
</dbReference>
<dbReference type="SUPFAM" id="SSF53756">
    <property type="entry name" value="UDP-Glycosyltransferase/glycogen phosphorylase"/>
    <property type="match status" value="1"/>
</dbReference>